<dbReference type="AlphaFoldDB" id="A0A544QVD0"/>
<dbReference type="EMBL" id="SGJB01000008">
    <property type="protein sequence ID" value="TQQ84636.1"/>
    <property type="molecule type" value="Genomic_DNA"/>
</dbReference>
<evidence type="ECO:0000313" key="3">
    <source>
        <dbReference type="Proteomes" id="UP000317863"/>
    </source>
</evidence>
<evidence type="ECO:0000256" key="1">
    <source>
        <dbReference type="SAM" id="Phobius"/>
    </source>
</evidence>
<protein>
    <submittedName>
        <fullName evidence="2">Uncharacterized protein</fullName>
    </submittedName>
</protein>
<accession>A0A544QVD0</accession>
<proteinExistence type="predicted"/>
<name>A0A544QVD0_9FIRM</name>
<comment type="caution">
    <text evidence="2">The sequence shown here is derived from an EMBL/GenBank/DDBJ whole genome shotgun (WGS) entry which is preliminary data.</text>
</comment>
<sequence length="137" mass="15352">MNLTELIIGYVLAVMLLSTAVVFSDNSDAINRGRAGMLCSDIRYVKNCAVSGRSGYKLRFFNDKDGYGYKIRDFNSTKKTVYFPKGIKSRYRKSEIEFRESGSCPDAGTVYIEGPGDINRTITITPPTGRILLKEEK</sequence>
<dbReference type="OrthoDB" id="1711166at2"/>
<organism evidence="2 3">
    <name type="scientific">Peptacetobacter hominis</name>
    <dbReference type="NCBI Taxonomy" id="2743610"/>
    <lineage>
        <taxon>Bacteria</taxon>
        <taxon>Bacillati</taxon>
        <taxon>Bacillota</taxon>
        <taxon>Clostridia</taxon>
        <taxon>Peptostreptococcales</taxon>
        <taxon>Peptostreptococcaceae</taxon>
        <taxon>Peptacetobacter</taxon>
    </lineage>
</organism>
<keyword evidence="3" id="KW-1185">Reference proteome</keyword>
<keyword evidence="1" id="KW-0812">Transmembrane</keyword>
<dbReference type="Proteomes" id="UP000317863">
    <property type="component" value="Unassembled WGS sequence"/>
</dbReference>
<keyword evidence="1" id="KW-1133">Transmembrane helix</keyword>
<evidence type="ECO:0000313" key="2">
    <source>
        <dbReference type="EMBL" id="TQQ84636.1"/>
    </source>
</evidence>
<dbReference type="RefSeq" id="WP_142535907.1">
    <property type="nucleotide sequence ID" value="NZ_SGJB01000008.1"/>
</dbReference>
<keyword evidence="1" id="KW-0472">Membrane</keyword>
<feature type="transmembrane region" description="Helical" evidence="1">
    <location>
        <begin position="6"/>
        <end position="24"/>
    </location>
</feature>
<gene>
    <name evidence="2" type="ORF">EXD82_05450</name>
</gene>
<reference evidence="2 3" key="1">
    <citation type="submission" date="2019-02" db="EMBL/GenBank/DDBJ databases">
        <title>Peptostreptococcaceae bacterium ZHW00191 nov., a new bacterium isolated from the human gut.</title>
        <authorList>
            <person name="Zhou H.-W."/>
            <person name="Chen X.-J."/>
        </authorList>
    </citation>
    <scope>NUCLEOTIDE SEQUENCE [LARGE SCALE GENOMIC DNA]</scope>
    <source>
        <strain evidence="2 3">ZHW00191</strain>
    </source>
</reference>